<keyword evidence="4" id="KW-1003">Cell membrane</keyword>
<comment type="subcellular location">
    <subcellularLocation>
        <location evidence="1">Cell membrane</location>
        <topology evidence="1">Multi-pass membrane protein</topology>
    </subcellularLocation>
</comment>
<feature type="transmembrane region" description="Helical" evidence="9">
    <location>
        <begin position="187"/>
        <end position="205"/>
    </location>
</feature>
<dbReference type="InterPro" id="IPR004695">
    <property type="entry name" value="SLAC1/Mae1/Ssu1/TehA"/>
</dbReference>
<evidence type="ECO:0000256" key="3">
    <source>
        <dbReference type="ARBA" id="ARBA00022448"/>
    </source>
</evidence>
<evidence type="ECO:0000256" key="7">
    <source>
        <dbReference type="ARBA" id="ARBA00023136"/>
    </source>
</evidence>
<keyword evidence="7 9" id="KW-0472">Membrane</keyword>
<evidence type="ECO:0000256" key="4">
    <source>
        <dbReference type="ARBA" id="ARBA00022475"/>
    </source>
</evidence>
<organism evidence="10 11">
    <name type="scientific">Luteimicrobium subarcticum</name>
    <dbReference type="NCBI Taxonomy" id="620910"/>
    <lineage>
        <taxon>Bacteria</taxon>
        <taxon>Bacillati</taxon>
        <taxon>Actinomycetota</taxon>
        <taxon>Actinomycetes</taxon>
        <taxon>Micrococcales</taxon>
        <taxon>Luteimicrobium</taxon>
    </lineage>
</organism>
<keyword evidence="5 9" id="KW-0812">Transmembrane</keyword>
<reference evidence="10 11" key="1">
    <citation type="submission" date="2017-11" db="EMBL/GenBank/DDBJ databases">
        <title>Genomic Encyclopedia of Archaeal and Bacterial Type Strains, Phase II (KMG-II): From Individual Species to Whole Genera.</title>
        <authorList>
            <person name="Goeker M."/>
        </authorList>
    </citation>
    <scope>NUCLEOTIDE SEQUENCE [LARGE SCALE GENOMIC DNA]</scope>
    <source>
        <strain evidence="10 11">DSM 22413</strain>
    </source>
</reference>
<feature type="transmembrane region" description="Helical" evidence="9">
    <location>
        <begin position="328"/>
        <end position="351"/>
    </location>
</feature>
<gene>
    <name evidence="10" type="ORF">CLV34_2208</name>
</gene>
<name>A0A2M8WJ40_9MICO</name>
<evidence type="ECO:0000313" key="10">
    <source>
        <dbReference type="EMBL" id="PJI90950.1"/>
    </source>
</evidence>
<evidence type="ECO:0000256" key="8">
    <source>
        <dbReference type="SAM" id="MobiDB-lite"/>
    </source>
</evidence>
<keyword evidence="3" id="KW-0813">Transport</keyword>
<evidence type="ECO:0000256" key="2">
    <source>
        <dbReference type="ARBA" id="ARBA00008566"/>
    </source>
</evidence>
<feature type="region of interest" description="Disordered" evidence="8">
    <location>
        <begin position="1"/>
        <end position="24"/>
    </location>
</feature>
<dbReference type="PANTHER" id="PTHR31686">
    <property type="match status" value="1"/>
</dbReference>
<dbReference type="RefSeq" id="WP_245859185.1">
    <property type="nucleotide sequence ID" value="NZ_PGTZ01000009.1"/>
</dbReference>
<feature type="transmembrane region" description="Helical" evidence="9">
    <location>
        <begin position="115"/>
        <end position="135"/>
    </location>
</feature>
<protein>
    <submittedName>
        <fullName evidence="10">Tellurite resistance protein TehA-like permease</fullName>
    </submittedName>
</protein>
<feature type="transmembrane region" description="Helical" evidence="9">
    <location>
        <begin position="74"/>
        <end position="95"/>
    </location>
</feature>
<dbReference type="InterPro" id="IPR038665">
    <property type="entry name" value="Voltage-dep_anion_channel_sf"/>
</dbReference>
<dbReference type="AlphaFoldDB" id="A0A2M8WJ40"/>
<dbReference type="GO" id="GO:0055085">
    <property type="term" value="P:transmembrane transport"/>
    <property type="evidence" value="ECO:0007669"/>
    <property type="project" value="InterPro"/>
</dbReference>
<keyword evidence="6 9" id="KW-1133">Transmembrane helix</keyword>
<sequence>MTTTLPARPAPQRTTSPAPRPGTSFLRDLGDPGLVVAHVGPNWFSAVMGTGIVAVAAASLPIQPPGLRGAATAVWALAAVLLVVLVVATAAHRVAHPLAARGHASDPAMAPSYGAVPMAFLTVGAGTLLLGGDVVGTRVAVDVDWALWTVGSLLGLVTTVVIPLTTFAHPGRRTPTQATAWRPSASWLLPVVPPVVSATTGALLLPHAAAGAARLTMLVVCTTLLGVGLTATAAILPAVLRELVRSRGTGGHAPAVWIVLGPLGQSATAACLLGAAAAGVVGAPGGRALQEIGVGYALVVWGVAMLWLAVAATLTVRQHRDPTRGMPFALSWWAFTFPVGTCVTASSQLWLHTGGEMFRVAAVALYGLLMAAWVTVGARTLHGAWTGRLLAPT</sequence>
<dbReference type="Gene3D" id="1.50.10.150">
    <property type="entry name" value="Voltage-dependent anion channel"/>
    <property type="match status" value="1"/>
</dbReference>
<proteinExistence type="inferred from homology"/>
<accession>A0A2M8WJ40</accession>
<feature type="transmembrane region" description="Helical" evidence="9">
    <location>
        <begin position="294"/>
        <end position="316"/>
    </location>
</feature>
<dbReference type="Pfam" id="PF03595">
    <property type="entry name" value="SLAC1"/>
    <property type="match status" value="1"/>
</dbReference>
<feature type="transmembrane region" description="Helical" evidence="9">
    <location>
        <begin position="217"/>
        <end position="240"/>
    </location>
</feature>
<feature type="transmembrane region" description="Helical" evidence="9">
    <location>
        <begin position="357"/>
        <end position="378"/>
    </location>
</feature>
<keyword evidence="11" id="KW-1185">Reference proteome</keyword>
<feature type="transmembrane region" description="Helical" evidence="9">
    <location>
        <begin position="43"/>
        <end position="62"/>
    </location>
</feature>
<comment type="caution">
    <text evidence="10">The sequence shown here is derived from an EMBL/GenBank/DDBJ whole genome shotgun (WGS) entry which is preliminary data.</text>
</comment>
<evidence type="ECO:0000256" key="1">
    <source>
        <dbReference type="ARBA" id="ARBA00004651"/>
    </source>
</evidence>
<dbReference type="EMBL" id="PGTZ01000009">
    <property type="protein sequence ID" value="PJI90950.1"/>
    <property type="molecule type" value="Genomic_DNA"/>
</dbReference>
<comment type="similarity">
    <text evidence="2">Belongs to the tellurite-resistance/dicarboxylate transporter (TDT) family.</text>
</comment>
<feature type="transmembrane region" description="Helical" evidence="9">
    <location>
        <begin position="147"/>
        <end position="167"/>
    </location>
</feature>
<dbReference type="GO" id="GO:0005886">
    <property type="term" value="C:plasma membrane"/>
    <property type="evidence" value="ECO:0007669"/>
    <property type="project" value="UniProtKB-SubCell"/>
</dbReference>
<evidence type="ECO:0000256" key="9">
    <source>
        <dbReference type="SAM" id="Phobius"/>
    </source>
</evidence>
<evidence type="ECO:0000256" key="6">
    <source>
        <dbReference type="ARBA" id="ARBA00022989"/>
    </source>
</evidence>
<evidence type="ECO:0000313" key="11">
    <source>
        <dbReference type="Proteomes" id="UP000231586"/>
    </source>
</evidence>
<dbReference type="PANTHER" id="PTHR31686:SF1">
    <property type="entry name" value="SULFITE EFFLUX PUMP SSU1"/>
    <property type="match status" value="1"/>
</dbReference>
<evidence type="ECO:0000256" key="5">
    <source>
        <dbReference type="ARBA" id="ARBA00022692"/>
    </source>
</evidence>
<dbReference type="Proteomes" id="UP000231586">
    <property type="component" value="Unassembled WGS sequence"/>
</dbReference>
<dbReference type="InterPro" id="IPR051629">
    <property type="entry name" value="Sulfite_efflux_TDT"/>
</dbReference>